<sequence length="117" mass="12847">RYLDDPSVPADLAAAVRKAGLIPLEALTLRSSWWCRCRWCSEVVEVRPNGHGYQAPGRCPYFVHAAKHEGGRCTRPEPDPVLWEGPASELGDPFGDGLFTTSWPIPELGHPLNGQAD</sequence>
<dbReference type="Proteomes" id="UP001597083">
    <property type="component" value="Unassembled WGS sequence"/>
</dbReference>
<protein>
    <submittedName>
        <fullName evidence="1">Uncharacterized protein</fullName>
    </submittedName>
</protein>
<name>A0ABW3CNP7_9ACTN</name>
<feature type="non-terminal residue" evidence="1">
    <location>
        <position position="1"/>
    </location>
</feature>
<dbReference type="EMBL" id="JBHTIR010003985">
    <property type="protein sequence ID" value="MFD0856161.1"/>
    <property type="molecule type" value="Genomic_DNA"/>
</dbReference>
<keyword evidence="2" id="KW-1185">Reference proteome</keyword>
<proteinExistence type="predicted"/>
<gene>
    <name evidence="1" type="ORF">ACFQ07_28235</name>
</gene>
<organism evidence="1 2">
    <name type="scientific">Actinomadura adrarensis</name>
    <dbReference type="NCBI Taxonomy" id="1819600"/>
    <lineage>
        <taxon>Bacteria</taxon>
        <taxon>Bacillati</taxon>
        <taxon>Actinomycetota</taxon>
        <taxon>Actinomycetes</taxon>
        <taxon>Streptosporangiales</taxon>
        <taxon>Thermomonosporaceae</taxon>
        <taxon>Actinomadura</taxon>
    </lineage>
</organism>
<evidence type="ECO:0000313" key="1">
    <source>
        <dbReference type="EMBL" id="MFD0856161.1"/>
    </source>
</evidence>
<evidence type="ECO:0000313" key="2">
    <source>
        <dbReference type="Proteomes" id="UP001597083"/>
    </source>
</evidence>
<reference evidence="2" key="1">
    <citation type="journal article" date="2019" name="Int. J. Syst. Evol. Microbiol.">
        <title>The Global Catalogue of Microorganisms (GCM) 10K type strain sequencing project: providing services to taxonomists for standard genome sequencing and annotation.</title>
        <authorList>
            <consortium name="The Broad Institute Genomics Platform"/>
            <consortium name="The Broad Institute Genome Sequencing Center for Infectious Disease"/>
            <person name="Wu L."/>
            <person name="Ma J."/>
        </authorList>
    </citation>
    <scope>NUCLEOTIDE SEQUENCE [LARGE SCALE GENOMIC DNA]</scope>
    <source>
        <strain evidence="2">JCM 31696</strain>
    </source>
</reference>
<accession>A0ABW3CNP7</accession>
<comment type="caution">
    <text evidence="1">The sequence shown here is derived from an EMBL/GenBank/DDBJ whole genome shotgun (WGS) entry which is preliminary data.</text>
</comment>